<feature type="region of interest" description="Disordered" evidence="19">
    <location>
        <begin position="301"/>
        <end position="341"/>
    </location>
</feature>
<keyword evidence="8" id="KW-0519">Myristate</keyword>
<comment type="subcellular location">
    <subcellularLocation>
        <location evidence="3">Host endoplasmic reticulum membrane</location>
    </subcellularLocation>
    <subcellularLocation>
        <location evidence="1">Host nucleus</location>
    </subcellularLocation>
    <subcellularLocation>
        <location evidence="2">Virion</location>
    </subcellularLocation>
</comment>
<dbReference type="RefSeq" id="YP_007346976.1">
    <property type="nucleotide sequence ID" value="NC_020070.1"/>
</dbReference>
<sequence>MGAVFAVLADVIELATTTGFSVEAILSGEAVAAVEALQAEISTLGAFEGLSQIEALSSLGISIEQYAALTNLASQIPEALAGSLAALATLQHTALGFIGIAAASASLVPGGFAHEIPVANMALVPYMPDPDIFFPGVSTFARYANYLDPFHWAPDLYHQVSRWIWESLMHEGRRQIGYAGQELVRYTSTTVQDTLARFFENARWAVSHFSTNIYTSLHDYYRELPKLKPEQARQLSRLLKEKIPDKVNLEGIDQHHTSAEFIDKVGAPGGANQRHTPDWMLPLILGLYGDLTPTWKKVVEEEEHIHGPSTKKKPKTSSPSSSTKAAYKRRHRSARPQNRAR</sequence>
<evidence type="ECO:0000256" key="19">
    <source>
        <dbReference type="SAM" id="MobiDB-lite"/>
    </source>
</evidence>
<evidence type="ECO:0000256" key="9">
    <source>
        <dbReference type="ARBA" id="ARBA00022844"/>
    </source>
</evidence>
<evidence type="ECO:0000256" key="12">
    <source>
        <dbReference type="ARBA" id="ARBA00023125"/>
    </source>
</evidence>
<evidence type="ECO:0000313" key="20">
    <source>
        <dbReference type="EMBL" id="AGA82602.1"/>
    </source>
</evidence>
<dbReference type="Proteomes" id="UP000124894">
    <property type="component" value="Segment"/>
</dbReference>
<keyword evidence="13" id="KW-0472">Membrane</keyword>
<dbReference type="GO" id="GO:0019028">
    <property type="term" value="C:viral capsid"/>
    <property type="evidence" value="ECO:0007669"/>
    <property type="project" value="UniProtKB-UniRule"/>
</dbReference>
<evidence type="ECO:0000256" key="5">
    <source>
        <dbReference type="ARBA" id="ARBA00022524"/>
    </source>
</evidence>
<protein>
    <recommendedName>
        <fullName evidence="18">Minor capsid protein</fullName>
    </recommendedName>
</protein>
<evidence type="ECO:0000256" key="4">
    <source>
        <dbReference type="ARBA" id="ARBA00006444"/>
    </source>
</evidence>
<dbReference type="GO" id="GO:0005198">
    <property type="term" value="F:structural molecule activity"/>
    <property type="evidence" value="ECO:0007669"/>
    <property type="project" value="UniProtKB-UniRule"/>
</dbReference>
<dbReference type="GO" id="GO:0042025">
    <property type="term" value="C:host cell nucleus"/>
    <property type="evidence" value="ECO:0007669"/>
    <property type="project" value="UniProtKB-SubCell"/>
</dbReference>
<dbReference type="GO" id="GO:0043657">
    <property type="term" value="C:host cell"/>
    <property type="evidence" value="ECO:0007669"/>
    <property type="project" value="GOC"/>
</dbReference>
<keyword evidence="7" id="KW-1048">Host nucleus</keyword>
<dbReference type="GeneID" id="14438962"/>
<dbReference type="KEGG" id="vg:14438962"/>
<evidence type="ECO:0000256" key="13">
    <source>
        <dbReference type="ARBA" id="ARBA00023136"/>
    </source>
</evidence>
<evidence type="ECO:0000256" key="11">
    <source>
        <dbReference type="ARBA" id="ARBA00022921"/>
    </source>
</evidence>
<evidence type="ECO:0000256" key="14">
    <source>
        <dbReference type="ARBA" id="ARBA00023184"/>
    </source>
</evidence>
<dbReference type="Pfam" id="PF00761">
    <property type="entry name" value="Polyoma_coat2"/>
    <property type="match status" value="1"/>
</dbReference>
<keyword evidence="16" id="KW-1160">Virus entry into host cell</keyword>
<evidence type="ECO:0000256" key="16">
    <source>
        <dbReference type="ARBA" id="ARBA00023296"/>
    </source>
</evidence>
<dbReference type="InterPro" id="IPR001070">
    <property type="entry name" value="Polyoma_coat_VP2"/>
</dbReference>
<evidence type="ECO:0000313" key="21">
    <source>
        <dbReference type="Proteomes" id="UP000124894"/>
    </source>
</evidence>
<evidence type="ECO:0000256" key="18">
    <source>
        <dbReference type="PIRNR" id="PIRNR003377"/>
    </source>
</evidence>
<proteinExistence type="inferred from homology"/>
<evidence type="ECO:0000256" key="8">
    <source>
        <dbReference type="ARBA" id="ARBA00022707"/>
    </source>
</evidence>
<name>L0GAK6_9POLY</name>
<dbReference type="PIRSF" id="PIRSF003377">
    <property type="entry name" value="Polyoma_coat2"/>
    <property type="match status" value="1"/>
</dbReference>
<keyword evidence="15" id="KW-0449">Lipoprotein</keyword>
<accession>L0GAK6</accession>
<keyword evidence="6 18" id="KW-0167">Capsid protein</keyword>
<dbReference type="GO" id="GO:0046718">
    <property type="term" value="P:symbiont entry into host cell"/>
    <property type="evidence" value="ECO:0007669"/>
    <property type="project" value="UniProtKB-KW"/>
</dbReference>
<dbReference type="GO" id="GO:0003677">
    <property type="term" value="F:DNA binding"/>
    <property type="evidence" value="ECO:0007669"/>
    <property type="project" value="UniProtKB-KW"/>
</dbReference>
<comment type="subunit">
    <text evidence="17">Forms homooligomers, and heterooligomers with VP3 in the endoplasmic reticulum membrane. Interacts (via D1 domain) with VP1.</text>
</comment>
<keyword evidence="10" id="KW-1043">Host membrane</keyword>
<evidence type="ECO:0000256" key="17">
    <source>
        <dbReference type="ARBA" id="ARBA00034499"/>
    </source>
</evidence>
<evidence type="ECO:0000256" key="3">
    <source>
        <dbReference type="ARBA" id="ARBA00004625"/>
    </source>
</evidence>
<comment type="similarity">
    <text evidence="4 18">Belongs to the polyomaviruses capsid protein VP2 family.</text>
</comment>
<evidence type="ECO:0000256" key="10">
    <source>
        <dbReference type="ARBA" id="ARBA00022870"/>
    </source>
</evidence>
<keyword evidence="11" id="KW-0426">Late protein</keyword>
<organism evidence="20 21">
    <name type="scientific">Betapolyomavirus ptedavyi</name>
    <dbReference type="NCBI Taxonomy" id="1891773"/>
    <lineage>
        <taxon>Viruses</taxon>
        <taxon>Monodnaviria</taxon>
        <taxon>Shotokuvirae</taxon>
        <taxon>Cossaviricota</taxon>
        <taxon>Papovaviricetes</taxon>
        <taxon>Sepolyvirales</taxon>
        <taxon>Polyomaviridae</taxon>
        <taxon>Betapolyomavirus</taxon>
    </lineage>
</organism>
<dbReference type="EMBL" id="JX520662">
    <property type="protein sequence ID" value="AGA82602.1"/>
    <property type="molecule type" value="Genomic_DNA"/>
</dbReference>
<keyword evidence="21" id="KW-1185">Reference proteome</keyword>
<keyword evidence="9 18" id="KW-0946">Virion</keyword>
<reference evidence="20 21" key="1">
    <citation type="journal article" date="2013" name="J. Gen. Virol.">
        <title>Discovery of diverse polyomaviruses in bats and the evolutionary history of the Polyomaviridae.</title>
        <authorList>
            <person name="Tao Y."/>
            <person name="Shi M."/>
            <person name="Conrardy C."/>
            <person name="Kuzmin I.V."/>
            <person name="Recuenco S."/>
            <person name="Agwanda B."/>
            <person name="Alvarez D.A."/>
            <person name="Ellison J.A."/>
            <person name="Gilbert A.T."/>
            <person name="Moran D."/>
            <person name="Niezgoda M."/>
            <person name="Lindblade K.A."/>
            <person name="Holmes E.C."/>
            <person name="Breiman R.F."/>
            <person name="Rupprecht C.E."/>
            <person name="Tong S."/>
        </authorList>
    </citation>
    <scope>NUCLEOTIDE SEQUENCE [LARGE SCALE GENOMIC DNA]</scope>
    <source>
        <strain evidence="20">GTM203</strain>
    </source>
</reference>
<feature type="compositionally biased region" description="Basic residues" evidence="19">
    <location>
        <begin position="326"/>
        <end position="341"/>
    </location>
</feature>
<keyword evidence="12" id="KW-0238">DNA-binding</keyword>
<evidence type="ECO:0000256" key="6">
    <source>
        <dbReference type="ARBA" id="ARBA00022561"/>
    </source>
</evidence>
<keyword evidence="5" id="KW-1163">Viral penetration into host nucleus</keyword>
<keyword evidence="14" id="KW-1038">Host endoplasmic reticulum</keyword>
<evidence type="ECO:0000256" key="15">
    <source>
        <dbReference type="ARBA" id="ARBA00023288"/>
    </source>
</evidence>
<evidence type="ECO:0000256" key="7">
    <source>
        <dbReference type="ARBA" id="ARBA00022562"/>
    </source>
</evidence>
<evidence type="ECO:0000256" key="1">
    <source>
        <dbReference type="ARBA" id="ARBA00004147"/>
    </source>
</evidence>
<dbReference type="OrthoDB" id="6378at10239"/>
<evidence type="ECO:0000256" key="2">
    <source>
        <dbReference type="ARBA" id="ARBA00004328"/>
    </source>
</evidence>
<dbReference type="GO" id="GO:0044167">
    <property type="term" value="C:host cell endoplasmic reticulum membrane"/>
    <property type="evidence" value="ECO:0007669"/>
    <property type="project" value="UniProtKB-SubCell"/>
</dbReference>
<dbReference type="GO" id="GO:0075732">
    <property type="term" value="P:viral penetration into host nucleus"/>
    <property type="evidence" value="ECO:0007669"/>
    <property type="project" value="UniProtKB-KW"/>
</dbReference>